<dbReference type="Pfam" id="PF00270">
    <property type="entry name" value="DEAD"/>
    <property type="match status" value="1"/>
</dbReference>
<dbReference type="PANTHER" id="PTHR18934">
    <property type="entry name" value="ATP-DEPENDENT RNA HELICASE"/>
    <property type="match status" value="1"/>
</dbReference>
<reference evidence="6" key="2">
    <citation type="submission" date="2009-11" db="EMBL/GenBank/DDBJ databases">
        <title>The Genome Sequence of Allomyces macrogynus strain ATCC 38327.</title>
        <authorList>
            <consortium name="The Broad Institute Genome Sequencing Platform"/>
            <person name="Russ C."/>
            <person name="Cuomo C."/>
            <person name="Shea T."/>
            <person name="Young S.K."/>
            <person name="Zeng Q."/>
            <person name="Koehrsen M."/>
            <person name="Haas B."/>
            <person name="Borodovsky M."/>
            <person name="Guigo R."/>
            <person name="Alvarado L."/>
            <person name="Berlin A."/>
            <person name="Borenstein D."/>
            <person name="Chen Z."/>
            <person name="Engels R."/>
            <person name="Freedman E."/>
            <person name="Gellesch M."/>
            <person name="Goldberg J."/>
            <person name="Griggs A."/>
            <person name="Gujja S."/>
            <person name="Heiman D."/>
            <person name="Hepburn T."/>
            <person name="Howarth C."/>
            <person name="Jen D."/>
            <person name="Larson L."/>
            <person name="Lewis B."/>
            <person name="Mehta T."/>
            <person name="Park D."/>
            <person name="Pearson M."/>
            <person name="Roberts A."/>
            <person name="Saif S."/>
            <person name="Shenoy N."/>
            <person name="Sisk P."/>
            <person name="Stolte C."/>
            <person name="Sykes S."/>
            <person name="Walk T."/>
            <person name="White J."/>
            <person name="Yandava C."/>
            <person name="Burger G."/>
            <person name="Gray M.W."/>
            <person name="Holland P.W.H."/>
            <person name="King N."/>
            <person name="Lang F.B.F."/>
            <person name="Roger A.J."/>
            <person name="Ruiz-Trillo I."/>
            <person name="Lander E."/>
            <person name="Nusbaum C."/>
        </authorList>
    </citation>
    <scope>NUCLEOTIDE SEQUENCE [LARGE SCALE GENOMIC DNA]</scope>
    <source>
        <strain evidence="6">ATCC 38327</strain>
    </source>
</reference>
<evidence type="ECO:0000259" key="4">
    <source>
        <dbReference type="PROSITE" id="PS51194"/>
    </source>
</evidence>
<dbReference type="OrthoDB" id="5600252at2759"/>
<dbReference type="InterPro" id="IPR001650">
    <property type="entry name" value="Helicase_C-like"/>
</dbReference>
<proteinExistence type="predicted"/>
<keyword evidence="2" id="KW-0067">ATP-binding</keyword>
<dbReference type="VEuPathDB" id="FungiDB:AMAG_20045"/>
<dbReference type="AlphaFoldDB" id="A0A0L0T4P2"/>
<gene>
    <name evidence="5" type="ORF">AMAG_20045</name>
</gene>
<reference evidence="5 6" key="1">
    <citation type="submission" date="2009-11" db="EMBL/GenBank/DDBJ databases">
        <title>Annotation of Allomyces macrogynus ATCC 38327.</title>
        <authorList>
            <consortium name="The Broad Institute Genome Sequencing Platform"/>
            <person name="Russ C."/>
            <person name="Cuomo C."/>
            <person name="Burger G."/>
            <person name="Gray M.W."/>
            <person name="Holland P.W.H."/>
            <person name="King N."/>
            <person name="Lang F.B.F."/>
            <person name="Roger A.J."/>
            <person name="Ruiz-Trillo I."/>
            <person name="Young S.K."/>
            <person name="Zeng Q."/>
            <person name="Gargeya S."/>
            <person name="Fitzgerald M."/>
            <person name="Haas B."/>
            <person name="Abouelleil A."/>
            <person name="Alvarado L."/>
            <person name="Arachchi H.M."/>
            <person name="Berlin A."/>
            <person name="Chapman S.B."/>
            <person name="Gearin G."/>
            <person name="Goldberg J."/>
            <person name="Griggs A."/>
            <person name="Gujja S."/>
            <person name="Hansen M."/>
            <person name="Heiman D."/>
            <person name="Howarth C."/>
            <person name="Larimer J."/>
            <person name="Lui A."/>
            <person name="MacDonald P.J.P."/>
            <person name="McCowen C."/>
            <person name="Montmayeur A."/>
            <person name="Murphy C."/>
            <person name="Neiman D."/>
            <person name="Pearson M."/>
            <person name="Priest M."/>
            <person name="Roberts A."/>
            <person name="Saif S."/>
            <person name="Shea T."/>
            <person name="Sisk P."/>
            <person name="Stolte C."/>
            <person name="Sykes S."/>
            <person name="Wortman J."/>
            <person name="Nusbaum C."/>
            <person name="Birren B."/>
        </authorList>
    </citation>
    <scope>NUCLEOTIDE SEQUENCE [LARGE SCALE GENOMIC DNA]</scope>
    <source>
        <strain evidence="5 6">ATCC 38327</strain>
    </source>
</reference>
<evidence type="ECO:0000259" key="3">
    <source>
        <dbReference type="PROSITE" id="PS51192"/>
    </source>
</evidence>
<evidence type="ECO:0008006" key="7">
    <source>
        <dbReference type="Google" id="ProtNLM"/>
    </source>
</evidence>
<dbReference type="GO" id="GO:0003723">
    <property type="term" value="F:RNA binding"/>
    <property type="evidence" value="ECO:0007669"/>
    <property type="project" value="TreeGrafter"/>
</dbReference>
<dbReference type="SMART" id="SM00487">
    <property type="entry name" value="DEXDc"/>
    <property type="match status" value="1"/>
</dbReference>
<dbReference type="GO" id="GO:0004386">
    <property type="term" value="F:helicase activity"/>
    <property type="evidence" value="ECO:0007669"/>
    <property type="project" value="TreeGrafter"/>
</dbReference>
<dbReference type="eggNOG" id="KOG0920">
    <property type="taxonomic scope" value="Eukaryota"/>
</dbReference>
<dbReference type="InterPro" id="IPR011545">
    <property type="entry name" value="DEAD/DEAH_box_helicase_dom"/>
</dbReference>
<dbReference type="GO" id="GO:0005524">
    <property type="term" value="F:ATP binding"/>
    <property type="evidence" value="ECO:0007669"/>
    <property type="project" value="UniProtKB-KW"/>
</dbReference>
<dbReference type="SMART" id="SM00490">
    <property type="entry name" value="HELICc"/>
    <property type="match status" value="1"/>
</dbReference>
<dbReference type="STRING" id="578462.A0A0L0T4P2"/>
<keyword evidence="6" id="KW-1185">Reference proteome</keyword>
<dbReference type="SUPFAM" id="SSF52540">
    <property type="entry name" value="P-loop containing nucleoside triphosphate hydrolases"/>
    <property type="match status" value="1"/>
</dbReference>
<dbReference type="PROSITE" id="PS51194">
    <property type="entry name" value="HELICASE_CTER"/>
    <property type="match status" value="1"/>
</dbReference>
<evidence type="ECO:0000256" key="2">
    <source>
        <dbReference type="ARBA" id="ARBA00022840"/>
    </source>
</evidence>
<feature type="domain" description="Helicase C-terminal" evidence="4">
    <location>
        <begin position="294"/>
        <end position="439"/>
    </location>
</feature>
<dbReference type="Proteomes" id="UP000054350">
    <property type="component" value="Unassembled WGS sequence"/>
</dbReference>
<evidence type="ECO:0000313" key="6">
    <source>
        <dbReference type="Proteomes" id="UP000054350"/>
    </source>
</evidence>
<organism evidence="5 6">
    <name type="scientific">Allomyces macrogynus (strain ATCC 38327)</name>
    <name type="common">Allomyces javanicus var. macrogynus</name>
    <dbReference type="NCBI Taxonomy" id="578462"/>
    <lineage>
        <taxon>Eukaryota</taxon>
        <taxon>Fungi</taxon>
        <taxon>Fungi incertae sedis</taxon>
        <taxon>Blastocladiomycota</taxon>
        <taxon>Blastocladiomycetes</taxon>
        <taxon>Blastocladiales</taxon>
        <taxon>Blastocladiaceae</taxon>
        <taxon>Allomyces</taxon>
    </lineage>
</organism>
<keyword evidence="1" id="KW-0547">Nucleotide-binding</keyword>
<dbReference type="PANTHER" id="PTHR18934:SF145">
    <property type="entry name" value="ATP-DEPENDENT RNA HELICASE DHX57-RELATED"/>
    <property type="match status" value="1"/>
</dbReference>
<dbReference type="InterPro" id="IPR027417">
    <property type="entry name" value="P-loop_NTPase"/>
</dbReference>
<name>A0A0L0T4P2_ALLM3</name>
<dbReference type="Gene3D" id="3.40.50.300">
    <property type="entry name" value="P-loop containing nucleotide triphosphate hydrolases"/>
    <property type="match status" value="2"/>
</dbReference>
<dbReference type="CDD" id="cd18791">
    <property type="entry name" value="SF2_C_RHA"/>
    <property type="match status" value="1"/>
</dbReference>
<dbReference type="InterPro" id="IPR014001">
    <property type="entry name" value="Helicase_ATP-bd"/>
</dbReference>
<evidence type="ECO:0000256" key="1">
    <source>
        <dbReference type="ARBA" id="ARBA00022741"/>
    </source>
</evidence>
<dbReference type="EMBL" id="GG745362">
    <property type="protein sequence ID" value="KNE69788.1"/>
    <property type="molecule type" value="Genomic_DNA"/>
</dbReference>
<dbReference type="CDD" id="cd17917">
    <property type="entry name" value="DEXHc_RHA-like"/>
    <property type="match status" value="1"/>
</dbReference>
<dbReference type="Pfam" id="PF00271">
    <property type="entry name" value="Helicase_C"/>
    <property type="match status" value="1"/>
</dbReference>
<sequence>MRKQRDALPVAAYQDRIAELVRKHRVVIISGDTGCGKSTQAPQFLLEELKDEQAAADRADSRVQSAWDDEIEDVRPDGRAGGQNFCCQPRRISATSIAARVACEWGDPRVGDTVGYSVKLESEVSNKTRLVFCTTGILLRRLESDPMLTDISTVIVDEVQEGSLVSDFLLVMPKALLDKRDGLNVVLMSATMKEAELSAFFGGVFFLTVPGRTFPVDRMFLEDVILRCRFTPTQDEYLRAIYAVQRKAVSGKNTYWEEQVQSFAEDESNTSPTTRRLCATFRASATHGHDGQENEDDAAVESEDAGTSLVFLPGMGEIRRAYDRLSQIPGAQALPLHSSLSPAQQSAVFRAPPRGMRKVVLSTSIAETGVTIPDAVYHVTRLRETFITKANCRQRMGRAGRVRPGFYFALYSRHRLEFQMTDYETPEIHRIALESTCHSTWSSARSLRLAFFGCLDPAVTIAAYLSASVNLFEGGSWNGGGSSGVQTVGSIPRDLLYGQSDLLGYYTIYREWKHRLKNDNAGKARAFCTKYALSYKALAVLDNTRAQLQQLVPVPYPNVLKLVPGSGFTSMRGSASLHGSSVFAGETAAAVTAAMSAHGLLTPGVPVSAPAITAVAATMPGGLVPGASPWFCYFSCLHTATTLQMFDAKHVHTLLFLVAIGCRSPLATNYVAKAVTFDRDGFVKVKVPPKTAAHMRKVHALLDDAFVTFLRNPRDYVKADVVAAVHDLIVAPTPTTSALTTSTGVLHA</sequence>
<protein>
    <recommendedName>
        <fullName evidence="7">Helicase C-terminal domain-containing protein</fullName>
    </recommendedName>
</protein>
<dbReference type="PROSITE" id="PS51192">
    <property type="entry name" value="HELICASE_ATP_BIND_1"/>
    <property type="match status" value="1"/>
</dbReference>
<feature type="domain" description="Helicase ATP-binding" evidence="3">
    <location>
        <begin position="18"/>
        <end position="210"/>
    </location>
</feature>
<evidence type="ECO:0000313" key="5">
    <source>
        <dbReference type="EMBL" id="KNE69788.1"/>
    </source>
</evidence>
<accession>A0A0L0T4P2</accession>